<name>A0ABW7EMF6_9BURK</name>
<feature type="transmembrane region" description="Helical" evidence="7">
    <location>
        <begin position="353"/>
        <end position="374"/>
    </location>
</feature>
<protein>
    <submittedName>
        <fullName evidence="9">Peptide MFS transporter</fullName>
    </submittedName>
</protein>
<evidence type="ECO:0000256" key="5">
    <source>
        <dbReference type="ARBA" id="ARBA00022989"/>
    </source>
</evidence>
<dbReference type="Pfam" id="PF07690">
    <property type="entry name" value="MFS_1"/>
    <property type="match status" value="1"/>
</dbReference>
<dbReference type="InterPro" id="IPR050171">
    <property type="entry name" value="MFS_Transporters"/>
</dbReference>
<dbReference type="SUPFAM" id="SSF103473">
    <property type="entry name" value="MFS general substrate transporter"/>
    <property type="match status" value="1"/>
</dbReference>
<comment type="caution">
    <text evidence="9">The sequence shown here is derived from an EMBL/GenBank/DDBJ whole genome shotgun (WGS) entry which is preliminary data.</text>
</comment>
<keyword evidence="10" id="KW-1185">Reference proteome</keyword>
<evidence type="ECO:0000259" key="8">
    <source>
        <dbReference type="PROSITE" id="PS50850"/>
    </source>
</evidence>
<organism evidence="9 10">
    <name type="scientific">Pelomonas dachongensis</name>
    <dbReference type="NCBI Taxonomy" id="3299029"/>
    <lineage>
        <taxon>Bacteria</taxon>
        <taxon>Pseudomonadati</taxon>
        <taxon>Pseudomonadota</taxon>
        <taxon>Betaproteobacteria</taxon>
        <taxon>Burkholderiales</taxon>
        <taxon>Sphaerotilaceae</taxon>
        <taxon>Roseateles</taxon>
    </lineage>
</organism>
<feature type="domain" description="Major facilitator superfamily (MFS) profile" evidence="8">
    <location>
        <begin position="9"/>
        <end position="405"/>
    </location>
</feature>
<evidence type="ECO:0000256" key="3">
    <source>
        <dbReference type="ARBA" id="ARBA00022475"/>
    </source>
</evidence>
<keyword evidence="4 7" id="KW-0812">Transmembrane</keyword>
<dbReference type="InterPro" id="IPR036259">
    <property type="entry name" value="MFS_trans_sf"/>
</dbReference>
<dbReference type="CDD" id="cd17346">
    <property type="entry name" value="MFS_DtpA_like"/>
    <property type="match status" value="1"/>
</dbReference>
<keyword evidence="5 7" id="KW-1133">Transmembrane helix</keyword>
<evidence type="ECO:0000313" key="9">
    <source>
        <dbReference type="EMBL" id="MFG6414621.1"/>
    </source>
</evidence>
<sequence>MKSPRQPPGLFVLAGAEMWERFSFYGVRSLLVLYLVEALQYSRSDALSVYGMYTGSAFFCAIFGGWLADRFLGQRRAVVLGMVLMMAGHIVLGLDQSITLALGLLAAGTGLFKPTTTAMVGELYAIDDGRRQSGYTVFYMGINIGAALSALIGGYLAQRHGWSYGFLAAAVGMALGVVVFMAGWRFLPAAVAPAAQPARAAWSDASARRRIQVILLMSLVAICFYLGYEQAAGVMTLFVRDHVSPQFLGLELTAAQFLAVNPILVILLAPVTARLLSRMDWPEFRVQGIGMLVLGLSFLLLQALQGLAAAGQVVPAWMMVGVIGVQTVAELLVVPIGLAVVSRYGPPGWGSTLMGAWMLAKATAGLLAGQLYGWLLPTGLSLYLVVTAISLAGGVLLISVSGALRRYADMDTAATARA</sequence>
<feature type="transmembrane region" description="Helical" evidence="7">
    <location>
        <begin position="77"/>
        <end position="94"/>
    </location>
</feature>
<reference evidence="9 10" key="1">
    <citation type="submission" date="2024-09" db="EMBL/GenBank/DDBJ databases">
        <title>Novel species of the genus Pelomonas and Roseateles isolated from streams.</title>
        <authorList>
            <person name="Lu H."/>
        </authorList>
    </citation>
    <scope>NUCLEOTIDE SEQUENCE [LARGE SCALE GENOMIC DNA]</scope>
    <source>
        <strain evidence="9 10">DC23W</strain>
    </source>
</reference>
<feature type="transmembrane region" description="Helical" evidence="7">
    <location>
        <begin position="316"/>
        <end position="341"/>
    </location>
</feature>
<feature type="transmembrane region" description="Helical" evidence="7">
    <location>
        <begin position="162"/>
        <end position="184"/>
    </location>
</feature>
<dbReference type="PANTHER" id="PTHR23517:SF15">
    <property type="entry name" value="PROTON-DEPENDENT OLIGOPEPTIDE FAMILY TRANSPORT PROTEIN"/>
    <property type="match status" value="1"/>
</dbReference>
<feature type="transmembrane region" description="Helical" evidence="7">
    <location>
        <begin position="47"/>
        <end position="68"/>
    </location>
</feature>
<feature type="transmembrane region" description="Helical" evidence="7">
    <location>
        <begin position="380"/>
        <end position="400"/>
    </location>
</feature>
<dbReference type="InterPro" id="IPR020846">
    <property type="entry name" value="MFS_dom"/>
</dbReference>
<dbReference type="Proteomes" id="UP001606300">
    <property type="component" value="Unassembled WGS sequence"/>
</dbReference>
<dbReference type="RefSeq" id="WP_394470691.1">
    <property type="nucleotide sequence ID" value="NZ_JBIGHY010000003.1"/>
</dbReference>
<feature type="transmembrane region" description="Helical" evidence="7">
    <location>
        <begin position="211"/>
        <end position="228"/>
    </location>
</feature>
<comment type="subcellular location">
    <subcellularLocation>
        <location evidence="1">Cell membrane</location>
        <topology evidence="1">Multi-pass membrane protein</topology>
    </subcellularLocation>
</comment>
<evidence type="ECO:0000256" key="4">
    <source>
        <dbReference type="ARBA" id="ARBA00022692"/>
    </source>
</evidence>
<dbReference type="Gene3D" id="1.20.1250.20">
    <property type="entry name" value="MFS general substrate transporter like domains"/>
    <property type="match status" value="2"/>
</dbReference>
<dbReference type="InterPro" id="IPR005279">
    <property type="entry name" value="Dipep/tripep_permease"/>
</dbReference>
<dbReference type="EMBL" id="JBIGHY010000003">
    <property type="protein sequence ID" value="MFG6414621.1"/>
    <property type="molecule type" value="Genomic_DNA"/>
</dbReference>
<evidence type="ECO:0000256" key="6">
    <source>
        <dbReference type="ARBA" id="ARBA00023136"/>
    </source>
</evidence>
<keyword evidence="3" id="KW-1003">Cell membrane</keyword>
<dbReference type="InterPro" id="IPR011701">
    <property type="entry name" value="MFS"/>
</dbReference>
<evidence type="ECO:0000256" key="2">
    <source>
        <dbReference type="ARBA" id="ARBA00022448"/>
    </source>
</evidence>
<gene>
    <name evidence="9" type="ORF">ACG02S_12010</name>
</gene>
<feature type="transmembrane region" description="Helical" evidence="7">
    <location>
        <begin position="254"/>
        <end position="276"/>
    </location>
</feature>
<evidence type="ECO:0000313" key="10">
    <source>
        <dbReference type="Proteomes" id="UP001606300"/>
    </source>
</evidence>
<dbReference type="NCBIfam" id="TIGR00924">
    <property type="entry name" value="yjdL_sub1_fam"/>
    <property type="match status" value="1"/>
</dbReference>
<dbReference type="PANTHER" id="PTHR23517">
    <property type="entry name" value="RESISTANCE PROTEIN MDTM, PUTATIVE-RELATED-RELATED"/>
    <property type="match status" value="1"/>
</dbReference>
<evidence type="ECO:0000256" key="1">
    <source>
        <dbReference type="ARBA" id="ARBA00004651"/>
    </source>
</evidence>
<feature type="transmembrane region" description="Helical" evidence="7">
    <location>
        <begin position="288"/>
        <end position="310"/>
    </location>
</feature>
<evidence type="ECO:0000256" key="7">
    <source>
        <dbReference type="SAM" id="Phobius"/>
    </source>
</evidence>
<accession>A0ABW7EMF6</accession>
<feature type="transmembrane region" description="Helical" evidence="7">
    <location>
        <begin position="100"/>
        <end position="125"/>
    </location>
</feature>
<proteinExistence type="predicted"/>
<keyword evidence="2" id="KW-0813">Transport</keyword>
<keyword evidence="6 7" id="KW-0472">Membrane</keyword>
<dbReference type="PROSITE" id="PS50850">
    <property type="entry name" value="MFS"/>
    <property type="match status" value="1"/>
</dbReference>
<feature type="transmembrane region" description="Helical" evidence="7">
    <location>
        <begin position="137"/>
        <end position="156"/>
    </location>
</feature>